<dbReference type="OrthoDB" id="1668230at2759"/>
<gene>
    <name evidence="12" type="ORF">BDU57DRAFT_540395</name>
</gene>
<dbReference type="InterPro" id="IPR000719">
    <property type="entry name" value="Prot_kinase_dom"/>
</dbReference>
<proteinExistence type="predicted"/>
<dbReference type="PANTHER" id="PTHR44329">
    <property type="entry name" value="SERINE/THREONINE-PROTEIN KINASE TNNI3K-RELATED"/>
    <property type="match status" value="1"/>
</dbReference>
<dbReference type="SUPFAM" id="SSF56112">
    <property type="entry name" value="Protein kinase-like (PK-like)"/>
    <property type="match status" value="1"/>
</dbReference>
<keyword evidence="12" id="KW-0418">Kinase</keyword>
<evidence type="ECO:0000256" key="4">
    <source>
        <dbReference type="ARBA" id="ARBA00013948"/>
    </source>
</evidence>
<dbReference type="InterPro" id="IPR008266">
    <property type="entry name" value="Tyr_kinase_AS"/>
</dbReference>
<comment type="catalytic activity">
    <reaction evidence="9">
        <text>L-seryl-[protein] + ATP = O-phospho-L-seryl-[protein] + ADP + H(+)</text>
        <dbReference type="Rhea" id="RHEA:17989"/>
        <dbReference type="Rhea" id="RHEA-COMP:9863"/>
        <dbReference type="Rhea" id="RHEA-COMP:11604"/>
        <dbReference type="ChEBI" id="CHEBI:15378"/>
        <dbReference type="ChEBI" id="CHEBI:29999"/>
        <dbReference type="ChEBI" id="CHEBI:30616"/>
        <dbReference type="ChEBI" id="CHEBI:83421"/>
        <dbReference type="ChEBI" id="CHEBI:456216"/>
        <dbReference type="EC" id="2.7.11.1"/>
    </reaction>
</comment>
<evidence type="ECO:0000256" key="7">
    <source>
        <dbReference type="ARBA" id="ARBA00033194"/>
    </source>
</evidence>
<reference evidence="12" key="1">
    <citation type="journal article" date="2020" name="Stud. Mycol.">
        <title>101 Dothideomycetes genomes: a test case for predicting lifestyles and emergence of pathogens.</title>
        <authorList>
            <person name="Haridas S."/>
            <person name="Albert R."/>
            <person name="Binder M."/>
            <person name="Bloem J."/>
            <person name="Labutti K."/>
            <person name="Salamov A."/>
            <person name="Andreopoulos B."/>
            <person name="Baker S."/>
            <person name="Barry K."/>
            <person name="Bills G."/>
            <person name="Bluhm B."/>
            <person name="Cannon C."/>
            <person name="Castanera R."/>
            <person name="Culley D."/>
            <person name="Daum C."/>
            <person name="Ezra D."/>
            <person name="Gonzalez J."/>
            <person name="Henrissat B."/>
            <person name="Kuo A."/>
            <person name="Liang C."/>
            <person name="Lipzen A."/>
            <person name="Lutzoni F."/>
            <person name="Magnuson J."/>
            <person name="Mondo S."/>
            <person name="Nolan M."/>
            <person name="Ohm R."/>
            <person name="Pangilinan J."/>
            <person name="Park H.-J."/>
            <person name="Ramirez L."/>
            <person name="Alfaro M."/>
            <person name="Sun H."/>
            <person name="Tritt A."/>
            <person name="Yoshinaga Y."/>
            <person name="Zwiers L.-H."/>
            <person name="Turgeon B."/>
            <person name="Goodwin S."/>
            <person name="Spatafora J."/>
            <person name="Crous P."/>
            <person name="Grigoriev I."/>
        </authorList>
    </citation>
    <scope>NUCLEOTIDE SEQUENCE</scope>
    <source>
        <strain evidence="12">HMLAC05119</strain>
    </source>
</reference>
<dbReference type="GO" id="GO:0004674">
    <property type="term" value="F:protein serine/threonine kinase activity"/>
    <property type="evidence" value="ECO:0007669"/>
    <property type="project" value="UniProtKB-EC"/>
</dbReference>
<sequence>MSDEIKYPKGFGLKDVVAWGATGLVVLDKPSETVIKTPLDEDCSDLILREQKIYERFTQRGGHEGIIRYYGTVENGIRLEYAPNGNLRSFNNRNKVDNKQRLHWAFQIAQALSFTQRAGVVHGDLTCQNVLLDAKLNTRLSDFAGSSLDGSPLLIAVTASHEYPGPTLSVQGDLFAFGSVLYEIMTGKAPYAELADDEILGRYSKGDFPETDSLQATGNVIRKCWQGQYNGFELVVGDLKIHNQIFTLPPAPDAKISILISLTVVATAFVLFQSISLRQGRLSLRQ</sequence>
<feature type="domain" description="Protein kinase" evidence="11">
    <location>
        <begin position="11"/>
        <end position="286"/>
    </location>
</feature>
<accession>A0A6A5QI18</accession>
<comment type="subunit">
    <text evidence="2">Component of the EKC/KEOPS complex composed of at least BUD32, CGI121, GON7, KAE1 and PCC1; the whole complex dimerizes.</text>
</comment>
<evidence type="ECO:0000256" key="6">
    <source>
        <dbReference type="ARBA" id="ARBA00030980"/>
    </source>
</evidence>
<organism evidence="12 13">
    <name type="scientific">Ampelomyces quisqualis</name>
    <name type="common">Powdery mildew agent</name>
    <dbReference type="NCBI Taxonomy" id="50730"/>
    <lineage>
        <taxon>Eukaryota</taxon>
        <taxon>Fungi</taxon>
        <taxon>Dikarya</taxon>
        <taxon>Ascomycota</taxon>
        <taxon>Pezizomycotina</taxon>
        <taxon>Dothideomycetes</taxon>
        <taxon>Pleosporomycetidae</taxon>
        <taxon>Pleosporales</taxon>
        <taxon>Pleosporineae</taxon>
        <taxon>Phaeosphaeriaceae</taxon>
        <taxon>Ampelomyces</taxon>
    </lineage>
</organism>
<feature type="transmembrane region" description="Helical" evidence="10">
    <location>
        <begin position="256"/>
        <end position="277"/>
    </location>
</feature>
<dbReference type="InterPro" id="IPR011009">
    <property type="entry name" value="Kinase-like_dom_sf"/>
</dbReference>
<keyword evidence="13" id="KW-1185">Reference proteome</keyword>
<dbReference type="GO" id="GO:0005524">
    <property type="term" value="F:ATP binding"/>
    <property type="evidence" value="ECO:0007669"/>
    <property type="project" value="InterPro"/>
</dbReference>
<dbReference type="InterPro" id="IPR051681">
    <property type="entry name" value="Ser/Thr_Kinases-Pseudokinases"/>
</dbReference>
<evidence type="ECO:0000256" key="5">
    <source>
        <dbReference type="ARBA" id="ARBA00019973"/>
    </source>
</evidence>
<dbReference type="InterPro" id="IPR001245">
    <property type="entry name" value="Ser-Thr/Tyr_kinase_cat_dom"/>
</dbReference>
<evidence type="ECO:0000313" key="13">
    <source>
        <dbReference type="Proteomes" id="UP000800096"/>
    </source>
</evidence>
<protein>
    <recommendedName>
        <fullName evidence="5">EKC/KEOPS complex subunit BUD32</fullName>
        <ecNumber evidence="3">2.7.11.1</ecNumber>
    </recommendedName>
    <alternativeName>
        <fullName evidence="6 7">Atypical Serine/threonine protein kinase BUD32</fullName>
    </alternativeName>
    <alternativeName>
        <fullName evidence="4">EKC/KEOPS complex subunit bud32</fullName>
    </alternativeName>
</protein>
<dbReference type="PROSITE" id="PS00109">
    <property type="entry name" value="PROTEIN_KINASE_TYR"/>
    <property type="match status" value="1"/>
</dbReference>
<dbReference type="SMART" id="SM00220">
    <property type="entry name" value="S_TKc"/>
    <property type="match status" value="1"/>
</dbReference>
<comment type="catalytic activity">
    <reaction evidence="8">
        <text>L-threonyl-[protein] + ATP = O-phospho-L-threonyl-[protein] + ADP + H(+)</text>
        <dbReference type="Rhea" id="RHEA:46608"/>
        <dbReference type="Rhea" id="RHEA-COMP:11060"/>
        <dbReference type="Rhea" id="RHEA-COMP:11605"/>
        <dbReference type="ChEBI" id="CHEBI:15378"/>
        <dbReference type="ChEBI" id="CHEBI:30013"/>
        <dbReference type="ChEBI" id="CHEBI:30616"/>
        <dbReference type="ChEBI" id="CHEBI:61977"/>
        <dbReference type="ChEBI" id="CHEBI:456216"/>
        <dbReference type="EC" id="2.7.11.1"/>
    </reaction>
</comment>
<keyword evidence="10" id="KW-0472">Membrane</keyword>
<keyword evidence="12" id="KW-0808">Transferase</keyword>
<evidence type="ECO:0000256" key="8">
    <source>
        <dbReference type="ARBA" id="ARBA00047899"/>
    </source>
</evidence>
<evidence type="ECO:0000256" key="10">
    <source>
        <dbReference type="SAM" id="Phobius"/>
    </source>
</evidence>
<keyword evidence="10" id="KW-0812">Transmembrane</keyword>
<evidence type="ECO:0000256" key="3">
    <source>
        <dbReference type="ARBA" id="ARBA00012513"/>
    </source>
</evidence>
<dbReference type="Proteomes" id="UP000800096">
    <property type="component" value="Unassembled WGS sequence"/>
</dbReference>
<dbReference type="EC" id="2.7.11.1" evidence="3"/>
<evidence type="ECO:0000313" key="12">
    <source>
        <dbReference type="EMBL" id="KAF1914468.1"/>
    </source>
</evidence>
<name>A0A6A5QI18_AMPQU</name>
<evidence type="ECO:0000256" key="9">
    <source>
        <dbReference type="ARBA" id="ARBA00048679"/>
    </source>
</evidence>
<keyword evidence="10" id="KW-1133">Transmembrane helix</keyword>
<dbReference type="Pfam" id="PF07714">
    <property type="entry name" value="PK_Tyr_Ser-Thr"/>
    <property type="match status" value="1"/>
</dbReference>
<evidence type="ECO:0000259" key="11">
    <source>
        <dbReference type="PROSITE" id="PS50011"/>
    </source>
</evidence>
<evidence type="ECO:0000256" key="1">
    <source>
        <dbReference type="ARBA" id="ARBA00003747"/>
    </source>
</evidence>
<dbReference type="EMBL" id="ML979137">
    <property type="protein sequence ID" value="KAF1914468.1"/>
    <property type="molecule type" value="Genomic_DNA"/>
</dbReference>
<comment type="function">
    <text evidence="1">Component of the EKC/KEOPS complex that is required for the formation of a threonylcarbamoyl group on adenosine at position 37 (t(6)A37) in tRNAs that read codons beginning with adenine. The complex is probably involved in the transfer of the threonylcarbamoyl moiety of threonylcarbamoyl-AMP (TC-AMP) to the N6 group of A37. BUD32 has ATPase activity in the context of the EKC/KEOPS complex and likely plays a supporting role to the catalytic subunit KAE1. The EKC/KEOPS complex also promotes both telomere uncapping and telomere elongation. The complex is required for efficient recruitment of transcriptional coactivators.</text>
</comment>
<dbReference type="PROSITE" id="PS50011">
    <property type="entry name" value="PROTEIN_KINASE_DOM"/>
    <property type="match status" value="1"/>
</dbReference>
<evidence type="ECO:0000256" key="2">
    <source>
        <dbReference type="ARBA" id="ARBA00011534"/>
    </source>
</evidence>
<dbReference type="Gene3D" id="1.10.510.10">
    <property type="entry name" value="Transferase(Phosphotransferase) domain 1"/>
    <property type="match status" value="1"/>
</dbReference>
<dbReference type="AlphaFoldDB" id="A0A6A5QI18"/>